<proteinExistence type="predicted"/>
<dbReference type="eggNOG" id="arCOG02734">
    <property type="taxonomic scope" value="Archaea"/>
</dbReference>
<name>H8I4B7_METCZ</name>
<dbReference type="InterPro" id="IPR036105">
    <property type="entry name" value="DiNase_FeMo-co_biosyn_sf"/>
</dbReference>
<keyword evidence="3" id="KW-1185">Reference proteome</keyword>
<dbReference type="Pfam" id="PF02579">
    <property type="entry name" value="Nitro_FeMo-Co"/>
    <property type="match status" value="1"/>
</dbReference>
<dbReference type="GeneID" id="11971038"/>
<dbReference type="InterPro" id="IPR003731">
    <property type="entry name" value="Di-Nase_FeMo-co_biosynth"/>
</dbReference>
<dbReference type="InterPro" id="IPR033913">
    <property type="entry name" value="MTH1175_dom"/>
</dbReference>
<sequence length="112" mass="11804">MICVTATSDDLDCKVDERFGRCKFFILVDPSTMKFKAVPNVAADASGGAGIKAANAVLKYAPAAIITGLIGDNALNVLKASSVKVYSCEDVSVREAVEMYNAGKLSRIDAPE</sequence>
<evidence type="ECO:0000313" key="3">
    <source>
        <dbReference type="Proteomes" id="UP000005233"/>
    </source>
</evidence>
<dbReference type="AlphaFoldDB" id="H8I4B7"/>
<dbReference type="HOGENOM" id="CLU_104194_0_0_2"/>
<dbReference type="SUPFAM" id="SSF53146">
    <property type="entry name" value="Nitrogenase accessory factor-like"/>
    <property type="match status" value="1"/>
</dbReference>
<feature type="domain" description="Dinitrogenase iron-molybdenum cofactor biosynthesis" evidence="1">
    <location>
        <begin position="14"/>
        <end position="101"/>
    </location>
</feature>
<dbReference type="RefSeq" id="WP_014405512.1">
    <property type="nucleotide sequence ID" value="NC_017034.1"/>
</dbReference>
<accession>H8I4B7</accession>
<dbReference type="STRING" id="1041930.Mtc_0914"/>
<dbReference type="CDD" id="cd00851">
    <property type="entry name" value="MTH1175"/>
    <property type="match status" value="1"/>
</dbReference>
<reference evidence="2 3" key="1">
    <citation type="journal article" date="2012" name="J. Bacteriol.">
        <title>Complete genome sequence of a thermophilic methanogen, Methanocella conradii HZ254, isolated from Chinese rice field soil.</title>
        <authorList>
            <person name="Lu Z."/>
            <person name="Lu Y."/>
        </authorList>
    </citation>
    <scope>NUCLEOTIDE SEQUENCE [LARGE SCALE GENOMIC DNA]</scope>
    <source>
        <strain evidence="3">DSM 24694 / JCM 17849 / CGMCC 1.5162 / HZ254</strain>
    </source>
</reference>
<dbReference type="EMBL" id="CP003243">
    <property type="protein sequence ID" value="AFC99674.1"/>
    <property type="molecule type" value="Genomic_DNA"/>
</dbReference>
<dbReference type="Proteomes" id="UP000005233">
    <property type="component" value="Chromosome"/>
</dbReference>
<protein>
    <recommendedName>
        <fullName evidence="1">Dinitrogenase iron-molybdenum cofactor biosynthesis domain-containing protein</fullName>
    </recommendedName>
</protein>
<evidence type="ECO:0000259" key="1">
    <source>
        <dbReference type="Pfam" id="PF02579"/>
    </source>
</evidence>
<dbReference type="OrthoDB" id="25911at2157"/>
<gene>
    <name evidence="2" type="ordered locus">Mtc_0914</name>
</gene>
<evidence type="ECO:0000313" key="2">
    <source>
        <dbReference type="EMBL" id="AFC99674.1"/>
    </source>
</evidence>
<dbReference type="PANTHER" id="PTHR42983:SF1">
    <property type="entry name" value="IRON-MOLYBDENUM PROTEIN"/>
    <property type="match status" value="1"/>
</dbReference>
<dbReference type="PANTHER" id="PTHR42983">
    <property type="entry name" value="DINITROGENASE IRON-MOLYBDENUM COFACTOR PROTEIN-RELATED"/>
    <property type="match status" value="1"/>
</dbReference>
<dbReference type="Gene3D" id="3.30.420.130">
    <property type="entry name" value="Dinitrogenase iron-molybdenum cofactor biosynthesis domain"/>
    <property type="match status" value="1"/>
</dbReference>
<organism evidence="2 3">
    <name type="scientific">Methanocella conradii (strain DSM 24694 / JCM 17849 / CGMCC 1.5162 / HZ254)</name>
    <dbReference type="NCBI Taxonomy" id="1041930"/>
    <lineage>
        <taxon>Archaea</taxon>
        <taxon>Methanobacteriati</taxon>
        <taxon>Methanobacteriota</taxon>
        <taxon>Stenosarchaea group</taxon>
        <taxon>Methanomicrobia</taxon>
        <taxon>Methanocellales</taxon>
        <taxon>Methanocellaceae</taxon>
        <taxon>Methanocella</taxon>
    </lineage>
</organism>
<dbReference type="KEGG" id="mez:Mtc_0914"/>